<reference evidence="1" key="1">
    <citation type="submission" date="2025-08" db="UniProtKB">
        <authorList>
            <consortium name="Ensembl"/>
        </authorList>
    </citation>
    <scope>IDENTIFICATION</scope>
</reference>
<organism evidence="1 2">
    <name type="scientific">Eptatretus burgeri</name>
    <name type="common">Inshore hagfish</name>
    <dbReference type="NCBI Taxonomy" id="7764"/>
    <lineage>
        <taxon>Eukaryota</taxon>
        <taxon>Metazoa</taxon>
        <taxon>Chordata</taxon>
        <taxon>Craniata</taxon>
        <taxon>Vertebrata</taxon>
        <taxon>Cyclostomata</taxon>
        <taxon>Myxini</taxon>
        <taxon>Myxiniformes</taxon>
        <taxon>Myxinidae</taxon>
        <taxon>Eptatretinae</taxon>
        <taxon>Eptatretus</taxon>
    </lineage>
</organism>
<evidence type="ECO:0000313" key="1">
    <source>
        <dbReference type="Ensembl" id="ENSEBUP00000015268.1"/>
    </source>
</evidence>
<proteinExistence type="predicted"/>
<evidence type="ECO:0000313" key="2">
    <source>
        <dbReference type="Proteomes" id="UP000694388"/>
    </source>
</evidence>
<dbReference type="Ensembl" id="ENSEBUT00000015844.1">
    <property type="protein sequence ID" value="ENSEBUP00000015268.1"/>
    <property type="gene ID" value="ENSEBUG00000009621.1"/>
</dbReference>
<dbReference type="AlphaFoldDB" id="A0A8C4QGU9"/>
<sequence>MEDNINIGQKWETMRSCEKKQRRQVAHSKRKKELACVFWEPWLNEERMDETLQEQLNTCDKAIKGEEIEPRVVVSLNGDVDGSVETMLGLTDSYEVGLDLQHSDIGDVDEQGRADMEKPMCCGHVVDGRKTCCGGELQQR</sequence>
<protein>
    <submittedName>
        <fullName evidence="1">Uncharacterized protein</fullName>
    </submittedName>
</protein>
<dbReference type="Proteomes" id="UP000694388">
    <property type="component" value="Unplaced"/>
</dbReference>
<accession>A0A8C4QGU9</accession>
<keyword evidence="2" id="KW-1185">Reference proteome</keyword>
<name>A0A8C4QGU9_EPTBU</name>
<reference evidence="1" key="2">
    <citation type="submission" date="2025-09" db="UniProtKB">
        <authorList>
            <consortium name="Ensembl"/>
        </authorList>
    </citation>
    <scope>IDENTIFICATION</scope>
</reference>